<organism evidence="2 3">
    <name type="scientific">Micavibrio aeruginosavorus (strain ARL-13)</name>
    <dbReference type="NCBI Taxonomy" id="856793"/>
    <lineage>
        <taxon>Bacteria</taxon>
        <taxon>Pseudomonadati</taxon>
        <taxon>Bdellovibrionota</taxon>
        <taxon>Bdellovibrionia</taxon>
        <taxon>Bdellovibrionales</taxon>
        <taxon>Pseudobdellovibrionaceae</taxon>
        <taxon>Micavibrio</taxon>
    </lineage>
</organism>
<dbReference type="InterPro" id="IPR056596">
    <property type="entry name" value="FLAD1_M"/>
</dbReference>
<reference evidence="2 3" key="1">
    <citation type="journal article" date="2011" name="BMC Genomics">
        <title>Genomic insights into an obligate epibiotic bacterial predator: Micavibrio aeruginosavorus ARL-13.</title>
        <authorList>
            <person name="Wang Z."/>
            <person name="Kadouri D."/>
            <person name="Wu M."/>
        </authorList>
    </citation>
    <scope>NUCLEOTIDE SEQUENCE [LARGE SCALE GENOMIC DNA]</scope>
    <source>
        <strain evidence="2 3">ARL-13</strain>
    </source>
</reference>
<dbReference type="PANTHER" id="PTHR13939:SF0">
    <property type="entry name" value="NMN AMIDOHYDROLASE-LIKE PROTEIN YFAY"/>
    <property type="match status" value="1"/>
</dbReference>
<evidence type="ECO:0000313" key="2">
    <source>
        <dbReference type="EMBL" id="AEP10092.1"/>
    </source>
</evidence>
<dbReference type="Gene3D" id="3.40.980.10">
    <property type="entry name" value="MoaB/Mog-like domain"/>
    <property type="match status" value="1"/>
</dbReference>
<protein>
    <submittedName>
        <fullName evidence="2">Putative molybdopterin binding domain protein</fullName>
    </submittedName>
</protein>
<dbReference type="RefSeq" id="WP_014103315.1">
    <property type="nucleotide sequence ID" value="NC_016026.1"/>
</dbReference>
<dbReference type="KEGG" id="mai:MICA_1781"/>
<dbReference type="OrthoDB" id="9801454at2"/>
<dbReference type="Proteomes" id="UP000009286">
    <property type="component" value="Chromosome"/>
</dbReference>
<accession>G2KSU7</accession>
<dbReference type="InterPro" id="IPR050101">
    <property type="entry name" value="CinA"/>
</dbReference>
<dbReference type="Pfam" id="PF00994">
    <property type="entry name" value="MoCF_biosynth"/>
    <property type="match status" value="1"/>
</dbReference>
<evidence type="ECO:0000313" key="3">
    <source>
        <dbReference type="Proteomes" id="UP000009286"/>
    </source>
</evidence>
<dbReference type="HOGENOM" id="CLU_030805_0_2_5"/>
<proteinExistence type="predicted"/>
<dbReference type="SMART" id="SM00852">
    <property type="entry name" value="MoCF_biosynth"/>
    <property type="match status" value="1"/>
</dbReference>
<dbReference type="CDD" id="cd00885">
    <property type="entry name" value="cinA"/>
    <property type="match status" value="1"/>
</dbReference>
<sequence length="264" mass="28721">MPQYENPDLFKAALVIIGNEILSGRTTDANTPWIAERLTERGILLAEVRVIPDIEAKIINTVQQLSADYDYVFTTGGIGPTHDDITAESVAKAFDLPLERDEEAFAVLEEYYGLENLTPPRAKMSMVPKGSTLIPNPVSGAPGFIIKNVHVMAGVPRIMQAMMDHVLNQIQAGKPLLSNTVTCSLPESKVAEELTTLQNKYPDVDIGSYPHYRGGVLGLSLVMRATNSDSLDTVTQDIIAMIRAHGDEPRALSVGSHGRNLDVV</sequence>
<evidence type="ECO:0000259" key="1">
    <source>
        <dbReference type="SMART" id="SM00852"/>
    </source>
</evidence>
<dbReference type="InterPro" id="IPR036425">
    <property type="entry name" value="MoaB/Mog-like_dom_sf"/>
</dbReference>
<keyword evidence="3" id="KW-1185">Reference proteome</keyword>
<dbReference type="EMBL" id="CP002382">
    <property type="protein sequence ID" value="AEP10092.1"/>
    <property type="molecule type" value="Genomic_DNA"/>
</dbReference>
<gene>
    <name evidence="2" type="ordered locus">MICA_1781</name>
</gene>
<dbReference type="eggNOG" id="COG1058">
    <property type="taxonomic scope" value="Bacteria"/>
</dbReference>
<dbReference type="SUPFAM" id="SSF53218">
    <property type="entry name" value="Molybdenum cofactor biosynthesis proteins"/>
    <property type="match status" value="1"/>
</dbReference>
<dbReference type="PANTHER" id="PTHR13939">
    <property type="entry name" value="NICOTINAMIDE-NUCLEOTIDE AMIDOHYDROLASE PNCC"/>
    <property type="match status" value="1"/>
</dbReference>
<dbReference type="STRING" id="856793.MICA_1781"/>
<dbReference type="Pfam" id="PF24102">
    <property type="entry name" value="FLAD1_M"/>
    <property type="match status" value="1"/>
</dbReference>
<feature type="domain" description="MoaB/Mog" evidence="1">
    <location>
        <begin position="13"/>
        <end position="174"/>
    </location>
</feature>
<dbReference type="InterPro" id="IPR001453">
    <property type="entry name" value="MoaB/Mog_dom"/>
</dbReference>
<name>G2KSU7_MICAA</name>
<dbReference type="AlphaFoldDB" id="G2KSU7"/>